<reference evidence="2 3" key="1">
    <citation type="submission" date="2019-07" db="EMBL/GenBank/DDBJ databases">
        <title>Draft Genome Sequences of Bacteroides pyogenes Strains Isolated from the Uterus Holstein Dairy Cows with Metritis.</title>
        <authorList>
            <person name="Cunha F."/>
            <person name="Galvao K.N."/>
            <person name="Jeon S.J."/>
            <person name="Jeong K.C."/>
        </authorList>
    </citation>
    <scope>NUCLEOTIDE SEQUENCE [LARGE SCALE GENOMIC DNA]</scope>
    <source>
        <strain evidence="2 3">KG-31</strain>
    </source>
</reference>
<feature type="transmembrane region" description="Helical" evidence="1">
    <location>
        <begin position="57"/>
        <end position="76"/>
    </location>
</feature>
<sequence>MKIIRNNIIPFKGFVAINLFGVVFVRKEIRPQHNISLWDWDIMLNHELIHTAQMKELLYIPFYVWCLLEWLVRLVMYRDARKAYRNISFEREAYANQDNPYYNKERKRYAFLQYIKEQ</sequence>
<dbReference type="AlphaFoldDB" id="A0A5D3EFT4"/>
<organism evidence="2 3">
    <name type="scientific">Bacteroides pyogenes</name>
    <dbReference type="NCBI Taxonomy" id="310300"/>
    <lineage>
        <taxon>Bacteria</taxon>
        <taxon>Pseudomonadati</taxon>
        <taxon>Bacteroidota</taxon>
        <taxon>Bacteroidia</taxon>
        <taxon>Bacteroidales</taxon>
        <taxon>Bacteroidaceae</taxon>
        <taxon>Bacteroides</taxon>
    </lineage>
</organism>
<feature type="transmembrane region" description="Helical" evidence="1">
    <location>
        <begin position="7"/>
        <end position="25"/>
    </location>
</feature>
<gene>
    <name evidence="2" type="ORF">FNJ60_05005</name>
</gene>
<dbReference type="EMBL" id="VKLW01000008">
    <property type="protein sequence ID" value="TYK34351.1"/>
    <property type="molecule type" value="Genomic_DNA"/>
</dbReference>
<keyword evidence="3" id="KW-1185">Reference proteome</keyword>
<evidence type="ECO:0000313" key="3">
    <source>
        <dbReference type="Proteomes" id="UP000324383"/>
    </source>
</evidence>
<evidence type="ECO:0000313" key="2">
    <source>
        <dbReference type="EMBL" id="TYK34351.1"/>
    </source>
</evidence>
<dbReference type="Proteomes" id="UP000324383">
    <property type="component" value="Unassembled WGS sequence"/>
</dbReference>
<comment type="caution">
    <text evidence="2">The sequence shown here is derived from an EMBL/GenBank/DDBJ whole genome shotgun (WGS) entry which is preliminary data.</text>
</comment>
<keyword evidence="1" id="KW-0472">Membrane</keyword>
<dbReference type="RefSeq" id="WP_148727259.1">
    <property type="nucleotide sequence ID" value="NZ_CP197398.1"/>
</dbReference>
<evidence type="ECO:0000256" key="1">
    <source>
        <dbReference type="SAM" id="Phobius"/>
    </source>
</evidence>
<keyword evidence="1" id="KW-1133">Transmembrane helix</keyword>
<evidence type="ECO:0008006" key="4">
    <source>
        <dbReference type="Google" id="ProtNLM"/>
    </source>
</evidence>
<protein>
    <recommendedName>
        <fullName evidence="4">DUF4157 domain-containing protein</fullName>
    </recommendedName>
</protein>
<keyword evidence="1" id="KW-0812">Transmembrane</keyword>
<accession>A0A5D3EFT4</accession>
<name>A0A5D3EFT4_9BACE</name>
<proteinExistence type="predicted"/>